<dbReference type="SUPFAM" id="SSF48350">
    <property type="entry name" value="GTPase activation domain, GAP"/>
    <property type="match status" value="1"/>
</dbReference>
<name>A0A7M5U238_9CNID</name>
<feature type="region of interest" description="Disordered" evidence="1">
    <location>
        <begin position="266"/>
        <end position="390"/>
    </location>
</feature>
<evidence type="ECO:0000313" key="4">
    <source>
        <dbReference type="Proteomes" id="UP000594262"/>
    </source>
</evidence>
<feature type="compositionally biased region" description="Basic residues" evidence="1">
    <location>
        <begin position="533"/>
        <end position="542"/>
    </location>
</feature>
<dbReference type="OrthoDB" id="410651at2759"/>
<evidence type="ECO:0000256" key="1">
    <source>
        <dbReference type="SAM" id="MobiDB-lite"/>
    </source>
</evidence>
<proteinExistence type="predicted"/>
<dbReference type="InterPro" id="IPR042869">
    <property type="entry name" value="ARHGAP11A/B"/>
</dbReference>
<feature type="region of interest" description="Disordered" evidence="1">
    <location>
        <begin position="433"/>
        <end position="495"/>
    </location>
</feature>
<feature type="compositionally biased region" description="Polar residues" evidence="1">
    <location>
        <begin position="565"/>
        <end position="578"/>
    </location>
</feature>
<dbReference type="Gene3D" id="1.10.555.10">
    <property type="entry name" value="Rho GTPase activation protein"/>
    <property type="match status" value="1"/>
</dbReference>
<feature type="region of interest" description="Disordered" evidence="1">
    <location>
        <begin position="512"/>
        <end position="578"/>
    </location>
</feature>
<dbReference type="GO" id="GO:0005096">
    <property type="term" value="F:GTPase activator activity"/>
    <property type="evidence" value="ECO:0007669"/>
    <property type="project" value="TreeGrafter"/>
</dbReference>
<dbReference type="EnsemblMetazoa" id="CLYHEMT005168.2">
    <property type="protein sequence ID" value="CLYHEMP005168.2"/>
    <property type="gene ID" value="CLYHEMG005168"/>
</dbReference>
<feature type="domain" description="Rho-GAP" evidence="2">
    <location>
        <begin position="51"/>
        <end position="243"/>
    </location>
</feature>
<dbReference type="SMART" id="SM00324">
    <property type="entry name" value="RhoGAP"/>
    <property type="match status" value="1"/>
</dbReference>
<dbReference type="InterPro" id="IPR000198">
    <property type="entry name" value="RhoGAP_dom"/>
</dbReference>
<keyword evidence="4" id="KW-1185">Reference proteome</keyword>
<feature type="compositionally biased region" description="Basic and acidic residues" evidence="1">
    <location>
        <begin position="274"/>
        <end position="295"/>
    </location>
</feature>
<protein>
    <recommendedName>
        <fullName evidence="2">Rho-GAP domain-containing protein</fullName>
    </recommendedName>
</protein>
<dbReference type="InterPro" id="IPR008936">
    <property type="entry name" value="Rho_GTPase_activation_prot"/>
</dbReference>
<dbReference type="PANTHER" id="PTHR15670:SF4">
    <property type="entry name" value="RHO GTPASE-ACTIVATING PROTEIN 11A"/>
    <property type="match status" value="1"/>
</dbReference>
<dbReference type="PROSITE" id="PS50238">
    <property type="entry name" value="RHOGAP"/>
    <property type="match status" value="1"/>
</dbReference>
<feature type="compositionally biased region" description="Polar residues" evidence="1">
    <location>
        <begin position="686"/>
        <end position="697"/>
    </location>
</feature>
<feature type="compositionally biased region" description="Basic residues" evidence="1">
    <location>
        <begin position="627"/>
        <end position="637"/>
    </location>
</feature>
<accession>A0A7M5U238</accession>
<dbReference type="Proteomes" id="UP000594262">
    <property type="component" value="Unplaced"/>
</dbReference>
<reference evidence="3" key="1">
    <citation type="submission" date="2021-01" db="UniProtKB">
        <authorList>
            <consortium name="EnsemblMetazoa"/>
        </authorList>
    </citation>
    <scope>IDENTIFICATION</scope>
</reference>
<organism evidence="3 4">
    <name type="scientific">Clytia hemisphaerica</name>
    <dbReference type="NCBI Taxonomy" id="252671"/>
    <lineage>
        <taxon>Eukaryota</taxon>
        <taxon>Metazoa</taxon>
        <taxon>Cnidaria</taxon>
        <taxon>Hydrozoa</taxon>
        <taxon>Hydroidolina</taxon>
        <taxon>Leptothecata</taxon>
        <taxon>Obeliida</taxon>
        <taxon>Clytiidae</taxon>
        <taxon>Clytia</taxon>
    </lineage>
</organism>
<dbReference type="RefSeq" id="XP_066930723.1">
    <property type="nucleotide sequence ID" value="XM_067074622.1"/>
</dbReference>
<feature type="compositionally biased region" description="Low complexity" evidence="1">
    <location>
        <begin position="485"/>
        <end position="495"/>
    </location>
</feature>
<dbReference type="PANTHER" id="PTHR15670">
    <property type="entry name" value="RHO GTPASE ACTIVATING PROTEIN 11A"/>
    <property type="match status" value="1"/>
</dbReference>
<evidence type="ECO:0000313" key="3">
    <source>
        <dbReference type="EnsemblMetazoa" id="CLYHEMP005168.2"/>
    </source>
</evidence>
<feature type="compositionally biased region" description="Basic and acidic residues" evidence="1">
    <location>
        <begin position="325"/>
        <end position="337"/>
    </location>
</feature>
<feature type="region of interest" description="Disordered" evidence="1">
    <location>
        <begin position="614"/>
        <end position="697"/>
    </location>
</feature>
<evidence type="ECO:0000259" key="2">
    <source>
        <dbReference type="PROSITE" id="PS50238"/>
    </source>
</evidence>
<dbReference type="Pfam" id="PF00620">
    <property type="entry name" value="RhoGAP"/>
    <property type="match status" value="1"/>
</dbReference>
<dbReference type="AlphaFoldDB" id="A0A7M5U238"/>
<sequence length="712" mass="79702">MKDLFSVDFRDAIRKVVRSELKEKFGIKIHKEKHKGTSSSTTTCQSKYFGVPLEDVPSKSVKDDQYFRIPIFLADSLDYLNHHVKIEGLFRKSGSVGRQKTLRELLEKDGTCCSCEFVQPHDIASLVKQFFRELPDPLLTRRYCPAFLKCISLNNTNDCIPALALCCLLLPDEHLRVLKYFVQFISEMANHSLESKMTLSNLAIIFAPNLTASSSSKEKNGEKTLKDFTQIVDLLFKNAHLIGMVPDALFNKALTMNQEGGFCSSSGDELDVATDEHPGRGRNLQRSDKKRDRSKSITGFLRRNFKANEKTEKSSSSTNKHARSRTCEKPSTSKEDLLQIPTRTDSIKEFGEPVWRNQHSEKPNTKRRNNSKTNMSPVRKSPRLSAREVHHATPPVISLAKLKSVSNQVASTPRRLLQPIHGNQDRERVAQALPSLPSRYGPPISSTSSKTKVTKTDENQIPKIPPPTKPKPRLTRSKSSTLHHSSGNNSIISQSSEKMTIFATVTATTTDNNVETTTQQRQPVQPKLSRATQKPHVRKNRRQSSLDRRRARYASASQRIRRPKVSTSQKSLTDSNLSNQSISMEEVWSASSGFDDDTKDRAFVENQSAALPPIATLDLSTTENHTPKPRTARRRLPKASSSTACCNGRESSSKRDGNTSPITPDKRQIRRSNTTMGGKRKPATPYSVTPQVGSRRSAQAVAFVESRTPLVL</sequence>
<dbReference type="GO" id="GO:0007165">
    <property type="term" value="P:signal transduction"/>
    <property type="evidence" value="ECO:0007669"/>
    <property type="project" value="InterPro"/>
</dbReference>
<dbReference type="GeneID" id="136818246"/>